<evidence type="ECO:0000259" key="2">
    <source>
        <dbReference type="PROSITE" id="PS50206"/>
    </source>
</evidence>
<dbReference type="InterPro" id="IPR001763">
    <property type="entry name" value="Rhodanese-like_dom"/>
</dbReference>
<dbReference type="AlphaFoldDB" id="H5X2I8"/>
<dbReference type="eggNOG" id="COG0607">
    <property type="taxonomic scope" value="Bacteria"/>
</dbReference>
<dbReference type="Pfam" id="PF11127">
    <property type="entry name" value="YgaP-like_TM"/>
    <property type="match status" value="1"/>
</dbReference>
<feature type="transmembrane region" description="Helical" evidence="1">
    <location>
        <begin position="121"/>
        <end position="139"/>
    </location>
</feature>
<dbReference type="GO" id="GO:0004792">
    <property type="term" value="F:thiosulfate-cyanide sulfurtransferase activity"/>
    <property type="evidence" value="ECO:0007669"/>
    <property type="project" value="TreeGrafter"/>
</dbReference>
<protein>
    <submittedName>
        <fullName evidence="3">Rhodanese-related sulfurtransferase</fullName>
    </submittedName>
</protein>
<dbReference type="SUPFAM" id="SSF52821">
    <property type="entry name" value="Rhodanese/Cell cycle control phosphatase"/>
    <property type="match status" value="1"/>
</dbReference>
<dbReference type="InterPro" id="IPR036873">
    <property type="entry name" value="Rhodanese-like_dom_sf"/>
</dbReference>
<dbReference type="STRING" id="882083.SacmaDRAFT_1577"/>
<dbReference type="HOGENOM" id="CLU_107126_0_0_11"/>
<dbReference type="Pfam" id="PF00581">
    <property type="entry name" value="Rhodanese"/>
    <property type="match status" value="1"/>
</dbReference>
<gene>
    <name evidence="3" type="ORF">SacmaDRAFT_1577</name>
</gene>
<dbReference type="RefSeq" id="WP_009153239.1">
    <property type="nucleotide sequence ID" value="NZ_CM001439.1"/>
</dbReference>
<reference evidence="3 4" key="1">
    <citation type="journal article" date="2012" name="Stand. Genomic Sci.">
        <title>Genome sequence of the ocean sediment bacterium Saccharomonospora marina type strain (XMU15(T)).</title>
        <authorList>
            <person name="Klenk H.P."/>
            <person name="Lu M."/>
            <person name="Lucas S."/>
            <person name="Lapidus A."/>
            <person name="Copeland A."/>
            <person name="Pitluck S."/>
            <person name="Goodwin L.A."/>
            <person name="Han C."/>
            <person name="Tapia R."/>
            <person name="Brambilla E.M."/>
            <person name="Potter G."/>
            <person name="Land M."/>
            <person name="Ivanova N."/>
            <person name="Rohde M."/>
            <person name="Goker M."/>
            <person name="Detter J.C."/>
            <person name="Li W.J."/>
            <person name="Kyrpides N.C."/>
            <person name="Woyke T."/>
        </authorList>
    </citation>
    <scope>NUCLEOTIDE SEQUENCE [LARGE SCALE GENOMIC DNA]</scope>
    <source>
        <strain evidence="3 4">XMU15</strain>
    </source>
</reference>
<keyword evidence="3" id="KW-0808">Transferase</keyword>
<sequence>MSDTIPATADVTQVSQLLQNGSGARLIDVRTEAEFNQAHIPGSRHVPLSTLRKNVDELASTPQDHLVLVCAAGPRAEQARQLLQTAGFSRLTVLRGGINAWEQSQAPLHHGSSTWTMERQVRLVAGMLVLIGVLSSLAFEPLKWIAGFVGAGLTFAALSNTCAMAKVLSLLPHNRARRCDC</sequence>
<evidence type="ECO:0000256" key="1">
    <source>
        <dbReference type="SAM" id="Phobius"/>
    </source>
</evidence>
<dbReference type="InterPro" id="IPR021309">
    <property type="entry name" value="YgaP-like_TM"/>
</dbReference>
<dbReference type="PANTHER" id="PTHR44086:SF13">
    <property type="entry name" value="THIOSULFATE SULFURTRANSFERASE PSPE"/>
    <property type="match status" value="1"/>
</dbReference>
<organism evidence="3 4">
    <name type="scientific">Saccharomonospora marina XMU15</name>
    <dbReference type="NCBI Taxonomy" id="882083"/>
    <lineage>
        <taxon>Bacteria</taxon>
        <taxon>Bacillati</taxon>
        <taxon>Actinomycetota</taxon>
        <taxon>Actinomycetes</taxon>
        <taxon>Pseudonocardiales</taxon>
        <taxon>Pseudonocardiaceae</taxon>
        <taxon>Saccharomonospora</taxon>
    </lineage>
</organism>
<dbReference type="PROSITE" id="PS50206">
    <property type="entry name" value="RHODANESE_3"/>
    <property type="match status" value="1"/>
</dbReference>
<dbReference type="SMART" id="SM00450">
    <property type="entry name" value="RHOD"/>
    <property type="match status" value="1"/>
</dbReference>
<keyword evidence="4" id="KW-1185">Reference proteome</keyword>
<dbReference type="OrthoDB" id="9800872at2"/>
<evidence type="ECO:0000313" key="3">
    <source>
        <dbReference type="EMBL" id="EHR49853.1"/>
    </source>
</evidence>
<evidence type="ECO:0000313" key="4">
    <source>
        <dbReference type="Proteomes" id="UP000004926"/>
    </source>
</evidence>
<dbReference type="EMBL" id="CM001439">
    <property type="protein sequence ID" value="EHR49853.1"/>
    <property type="molecule type" value="Genomic_DNA"/>
</dbReference>
<keyword evidence="1" id="KW-0472">Membrane</keyword>
<keyword evidence="1" id="KW-1133">Transmembrane helix</keyword>
<accession>H5X2I8</accession>
<dbReference type="PANTHER" id="PTHR44086">
    <property type="entry name" value="THIOSULFATE SULFURTRANSFERASE RDL2, MITOCHONDRIAL-RELATED"/>
    <property type="match status" value="1"/>
</dbReference>
<proteinExistence type="predicted"/>
<feature type="domain" description="Rhodanese" evidence="2">
    <location>
        <begin position="20"/>
        <end position="110"/>
    </location>
</feature>
<dbReference type="Proteomes" id="UP000004926">
    <property type="component" value="Chromosome"/>
</dbReference>
<dbReference type="CDD" id="cd00158">
    <property type="entry name" value="RHOD"/>
    <property type="match status" value="1"/>
</dbReference>
<dbReference type="Gene3D" id="3.40.250.10">
    <property type="entry name" value="Rhodanese-like domain"/>
    <property type="match status" value="1"/>
</dbReference>
<feature type="transmembrane region" description="Helical" evidence="1">
    <location>
        <begin position="145"/>
        <end position="168"/>
    </location>
</feature>
<dbReference type="Gene3D" id="6.10.140.1340">
    <property type="match status" value="1"/>
</dbReference>
<name>H5X2I8_9PSEU</name>
<keyword evidence="1" id="KW-0812">Transmembrane</keyword>